<feature type="domain" description="NYN" evidence="1">
    <location>
        <begin position="6"/>
        <end position="156"/>
    </location>
</feature>
<dbReference type="GO" id="GO:0004540">
    <property type="term" value="F:RNA nuclease activity"/>
    <property type="evidence" value="ECO:0007669"/>
    <property type="project" value="InterPro"/>
</dbReference>
<dbReference type="Proteomes" id="UP000034701">
    <property type="component" value="Unassembled WGS sequence"/>
</dbReference>
<reference evidence="2 3" key="1">
    <citation type="journal article" date="2015" name="Nature">
        <title>rRNA introns, odd ribosomes, and small enigmatic genomes across a large radiation of phyla.</title>
        <authorList>
            <person name="Brown C.T."/>
            <person name="Hug L.A."/>
            <person name="Thomas B.C."/>
            <person name="Sharon I."/>
            <person name="Castelle C.J."/>
            <person name="Singh A."/>
            <person name="Wilkins M.J."/>
            <person name="Williams K.H."/>
            <person name="Banfield J.F."/>
        </authorList>
    </citation>
    <scope>NUCLEOTIDE SEQUENCE [LARGE SCALE GENOMIC DNA]</scope>
</reference>
<dbReference type="InterPro" id="IPR047140">
    <property type="entry name" value="LabA"/>
</dbReference>
<evidence type="ECO:0000259" key="1">
    <source>
        <dbReference type="Pfam" id="PF01936"/>
    </source>
</evidence>
<accession>A0A0G0JNJ6</accession>
<dbReference type="EMBL" id="LBTA01000059">
    <property type="protein sequence ID" value="KKQ29651.1"/>
    <property type="molecule type" value="Genomic_DNA"/>
</dbReference>
<dbReference type="PANTHER" id="PTHR35458">
    <property type="entry name" value="SLR0755 PROTEIN"/>
    <property type="match status" value="1"/>
</dbReference>
<comment type="caution">
    <text evidence="2">The sequence shown here is derived from an EMBL/GenBank/DDBJ whole genome shotgun (WGS) entry which is preliminary data.</text>
</comment>
<dbReference type="InterPro" id="IPR021139">
    <property type="entry name" value="NYN"/>
</dbReference>
<dbReference type="PANTHER" id="PTHR35458:SF8">
    <property type="entry name" value="SLR0650 PROTEIN"/>
    <property type="match status" value="1"/>
</dbReference>
<evidence type="ECO:0000313" key="2">
    <source>
        <dbReference type="EMBL" id="KKQ29651.1"/>
    </source>
</evidence>
<dbReference type="AlphaFoldDB" id="A0A0G0JNJ6"/>
<protein>
    <recommendedName>
        <fullName evidence="1">NYN domain-containing protein</fullName>
    </recommendedName>
</protein>
<proteinExistence type="predicted"/>
<evidence type="ECO:0000313" key="3">
    <source>
        <dbReference type="Proteomes" id="UP000034701"/>
    </source>
</evidence>
<dbReference type="Gene3D" id="3.40.50.1010">
    <property type="entry name" value="5'-nuclease"/>
    <property type="match status" value="1"/>
</dbReference>
<gene>
    <name evidence="2" type="ORF">US45_C0059G0011</name>
</gene>
<organism evidence="2 3">
    <name type="scientific">Candidatus Nomurabacteria bacterium GW2011_GWA1_37_20</name>
    <dbReference type="NCBI Taxonomy" id="1618729"/>
    <lineage>
        <taxon>Bacteria</taxon>
        <taxon>Candidatus Nomuraibacteriota</taxon>
    </lineage>
</organism>
<sequence>MKRYAFIDVQNTETTTLKVLKFALDHEKLFSYLKDKWECEKIFFYPGIQHGDDIRGELFTKLTELGAIVRPKYFFTYKNEDKIAITNCPKCNTEITQRIEMGYSWKCNCDVELTADVLDHADKNTEIFLFSGDGDFEFLIQKVIAKGCKVSIVSSAKRVPKGPRYSTSRLSTKLRKLTQASGSPVKFIEIDNLKFKIKKEA</sequence>
<name>A0A0G0JNJ6_9BACT</name>
<dbReference type="Pfam" id="PF01936">
    <property type="entry name" value="NYN"/>
    <property type="match status" value="1"/>
</dbReference>